<evidence type="ECO:0000313" key="4">
    <source>
        <dbReference type="Proteomes" id="UP000233837"/>
    </source>
</evidence>
<organism evidence="3 4">
    <name type="scientific">Dendrobium catenatum</name>
    <dbReference type="NCBI Taxonomy" id="906689"/>
    <lineage>
        <taxon>Eukaryota</taxon>
        <taxon>Viridiplantae</taxon>
        <taxon>Streptophyta</taxon>
        <taxon>Embryophyta</taxon>
        <taxon>Tracheophyta</taxon>
        <taxon>Spermatophyta</taxon>
        <taxon>Magnoliopsida</taxon>
        <taxon>Liliopsida</taxon>
        <taxon>Asparagales</taxon>
        <taxon>Orchidaceae</taxon>
        <taxon>Epidendroideae</taxon>
        <taxon>Malaxideae</taxon>
        <taxon>Dendrobiinae</taxon>
        <taxon>Dendrobium</taxon>
    </lineage>
</organism>
<accession>A0A2I0WIE7</accession>
<evidence type="ECO:0000313" key="3">
    <source>
        <dbReference type="EMBL" id="PKU75419.1"/>
    </source>
</evidence>
<evidence type="ECO:0000256" key="1">
    <source>
        <dbReference type="SAM" id="MobiDB-lite"/>
    </source>
</evidence>
<gene>
    <name evidence="3" type="ORF">MA16_Dca020488</name>
</gene>
<dbReference type="PANTHER" id="PTHR47481:SF31">
    <property type="entry name" value="OS01G0873500 PROTEIN"/>
    <property type="match status" value="1"/>
</dbReference>
<sequence length="326" mass="36739">MAQYLLKIKSILDSLATAGASIDSEDIIHHTLNGLPALYQAFKTAICTNLQPLSLDDLYTILCSEELNLAHEVTRNLSSLQLIGQSIALAAPRARGRGRSNSFCGRSSSSSRPLQSSVPSTRGGRIPRLPVTCQIVVNWAIQQLSVGIAMILNIIPNNLLLCSRQILLSIRLNGTWIVELLLILRRIPATFKILNLIMVLVKSSWEMAKLFLYKILVKGFFPPLQVICSFPLSTMFRISLLTYFQFIVLLLITHVTFPFPLLVISLRTGRHNSFFFRVRVLTGFILFVFSNQLLYLLFISHFSPFKLFLISSTAGWVIRQLLRYLV</sequence>
<feature type="transmembrane region" description="Helical" evidence="2">
    <location>
        <begin position="278"/>
        <end position="299"/>
    </location>
</feature>
<keyword evidence="4" id="KW-1185">Reference proteome</keyword>
<dbReference type="EMBL" id="KZ502604">
    <property type="protein sequence ID" value="PKU75419.1"/>
    <property type="molecule type" value="Genomic_DNA"/>
</dbReference>
<dbReference type="AlphaFoldDB" id="A0A2I0WIE7"/>
<dbReference type="PANTHER" id="PTHR47481">
    <property type="match status" value="1"/>
</dbReference>
<reference evidence="3 4" key="1">
    <citation type="journal article" date="2016" name="Sci. Rep.">
        <title>The Dendrobium catenatum Lindl. genome sequence provides insights into polysaccharide synthase, floral development and adaptive evolution.</title>
        <authorList>
            <person name="Zhang G.Q."/>
            <person name="Xu Q."/>
            <person name="Bian C."/>
            <person name="Tsai W.C."/>
            <person name="Yeh C.M."/>
            <person name="Liu K.W."/>
            <person name="Yoshida K."/>
            <person name="Zhang L.S."/>
            <person name="Chang S.B."/>
            <person name="Chen F."/>
            <person name="Shi Y."/>
            <person name="Su Y.Y."/>
            <person name="Zhang Y.Q."/>
            <person name="Chen L.J."/>
            <person name="Yin Y."/>
            <person name="Lin M."/>
            <person name="Huang H."/>
            <person name="Deng H."/>
            <person name="Wang Z.W."/>
            <person name="Zhu S.L."/>
            <person name="Zhao X."/>
            <person name="Deng C."/>
            <person name="Niu S.C."/>
            <person name="Huang J."/>
            <person name="Wang M."/>
            <person name="Liu G.H."/>
            <person name="Yang H.J."/>
            <person name="Xiao X.J."/>
            <person name="Hsiao Y.Y."/>
            <person name="Wu W.L."/>
            <person name="Chen Y.Y."/>
            <person name="Mitsuda N."/>
            <person name="Ohme-Takagi M."/>
            <person name="Luo Y.B."/>
            <person name="Van de Peer Y."/>
            <person name="Liu Z.J."/>
        </authorList>
    </citation>
    <scope>NUCLEOTIDE SEQUENCE [LARGE SCALE GENOMIC DNA]</scope>
    <source>
        <tissue evidence="3">The whole plant</tissue>
    </source>
</reference>
<feature type="transmembrane region" description="Helical" evidence="2">
    <location>
        <begin position="244"/>
        <end position="266"/>
    </location>
</feature>
<feature type="compositionally biased region" description="Low complexity" evidence="1">
    <location>
        <begin position="96"/>
        <end position="117"/>
    </location>
</feature>
<evidence type="ECO:0008006" key="5">
    <source>
        <dbReference type="Google" id="ProtNLM"/>
    </source>
</evidence>
<evidence type="ECO:0000256" key="2">
    <source>
        <dbReference type="SAM" id="Phobius"/>
    </source>
</evidence>
<protein>
    <recommendedName>
        <fullName evidence="5">Retrovirus-related Pol polyprotein from transposon TNT 1-94</fullName>
    </recommendedName>
</protein>
<proteinExistence type="predicted"/>
<keyword evidence="2" id="KW-0472">Membrane</keyword>
<feature type="region of interest" description="Disordered" evidence="1">
    <location>
        <begin position="96"/>
        <end position="125"/>
    </location>
</feature>
<name>A0A2I0WIE7_9ASPA</name>
<dbReference type="Proteomes" id="UP000233837">
    <property type="component" value="Unassembled WGS sequence"/>
</dbReference>
<keyword evidence="2" id="KW-0812">Transmembrane</keyword>
<keyword evidence="2" id="KW-1133">Transmembrane helix</keyword>
<reference evidence="3 4" key="2">
    <citation type="journal article" date="2017" name="Nature">
        <title>The Apostasia genome and the evolution of orchids.</title>
        <authorList>
            <person name="Zhang G.Q."/>
            <person name="Liu K.W."/>
            <person name="Li Z."/>
            <person name="Lohaus R."/>
            <person name="Hsiao Y.Y."/>
            <person name="Niu S.C."/>
            <person name="Wang J.Y."/>
            <person name="Lin Y.C."/>
            <person name="Xu Q."/>
            <person name="Chen L.J."/>
            <person name="Yoshida K."/>
            <person name="Fujiwara S."/>
            <person name="Wang Z.W."/>
            <person name="Zhang Y.Q."/>
            <person name="Mitsuda N."/>
            <person name="Wang M."/>
            <person name="Liu G.H."/>
            <person name="Pecoraro L."/>
            <person name="Huang H.X."/>
            <person name="Xiao X.J."/>
            <person name="Lin M."/>
            <person name="Wu X.Y."/>
            <person name="Wu W.L."/>
            <person name="Chen Y.Y."/>
            <person name="Chang S.B."/>
            <person name="Sakamoto S."/>
            <person name="Ohme-Takagi M."/>
            <person name="Yagi M."/>
            <person name="Zeng S.J."/>
            <person name="Shen C.Y."/>
            <person name="Yeh C.M."/>
            <person name="Luo Y.B."/>
            <person name="Tsai W.C."/>
            <person name="Van de Peer Y."/>
            <person name="Liu Z.J."/>
        </authorList>
    </citation>
    <scope>NUCLEOTIDE SEQUENCE [LARGE SCALE GENOMIC DNA]</scope>
    <source>
        <tissue evidence="3">The whole plant</tissue>
    </source>
</reference>